<name>A0A182NYV9_9DIPT</name>
<evidence type="ECO:0000313" key="2">
    <source>
        <dbReference type="Proteomes" id="UP000075884"/>
    </source>
</evidence>
<dbReference type="VEuPathDB" id="VectorBase:ADIR014998"/>
<dbReference type="Proteomes" id="UP000075884">
    <property type="component" value="Unassembled WGS sequence"/>
</dbReference>
<dbReference type="STRING" id="7168.A0A182NYV9"/>
<sequence length="302" mass="34203">MILVDLSSYQLNEMTKELCNAVSTISKHGSNKSDMIITIITQEEMSQELTELPETYGMKLVIVQHVKKDAASYRGAGIVAGCVDSFCVEMLTEDTRTRIIKKCVNLFGTSVALGKIIEQTDPLSYLLDLIQMNEQESKSLHKTKYEEINQWYVDRRFVSYNQGKSVYFDDNDNLPGLTHGATSSKVNIILNDAGFGKSSFFTKLSWRLSSIIHSSFVIRLNAIEYSTYFKQLMNIDVYKLDALSVLKILYRFIYLALLVHDGTKQTDADIQNRRKEADESSKLLILSNARLVVDDDTAKAMN</sequence>
<evidence type="ECO:0000313" key="1">
    <source>
        <dbReference type="EnsemblMetazoa" id="ADIR014998-PA"/>
    </source>
</evidence>
<dbReference type="AlphaFoldDB" id="A0A182NYV9"/>
<reference evidence="2" key="1">
    <citation type="submission" date="2013-03" db="EMBL/GenBank/DDBJ databases">
        <title>The Genome Sequence of Anopheles dirus WRAIR2.</title>
        <authorList>
            <consortium name="The Broad Institute Genomics Platform"/>
            <person name="Neafsey D.E."/>
            <person name="Walton C."/>
            <person name="Walker B."/>
            <person name="Young S.K."/>
            <person name="Zeng Q."/>
            <person name="Gargeya S."/>
            <person name="Fitzgerald M."/>
            <person name="Haas B."/>
            <person name="Abouelleil A."/>
            <person name="Allen A.W."/>
            <person name="Alvarado L."/>
            <person name="Arachchi H.M."/>
            <person name="Berlin A.M."/>
            <person name="Chapman S.B."/>
            <person name="Gainer-Dewar J."/>
            <person name="Goldberg J."/>
            <person name="Griggs A."/>
            <person name="Gujja S."/>
            <person name="Hansen M."/>
            <person name="Howarth C."/>
            <person name="Imamovic A."/>
            <person name="Ireland A."/>
            <person name="Larimer J."/>
            <person name="McCowan C."/>
            <person name="Murphy C."/>
            <person name="Pearson M."/>
            <person name="Poon T.W."/>
            <person name="Priest M."/>
            <person name="Roberts A."/>
            <person name="Saif S."/>
            <person name="Shea T."/>
            <person name="Sisk P."/>
            <person name="Sykes S."/>
            <person name="Wortman J."/>
            <person name="Nusbaum C."/>
            <person name="Birren B."/>
        </authorList>
    </citation>
    <scope>NUCLEOTIDE SEQUENCE [LARGE SCALE GENOMIC DNA]</scope>
    <source>
        <strain evidence="2">WRAIR2</strain>
    </source>
</reference>
<organism evidence="1 2">
    <name type="scientific">Anopheles dirus</name>
    <dbReference type="NCBI Taxonomy" id="7168"/>
    <lineage>
        <taxon>Eukaryota</taxon>
        <taxon>Metazoa</taxon>
        <taxon>Ecdysozoa</taxon>
        <taxon>Arthropoda</taxon>
        <taxon>Hexapoda</taxon>
        <taxon>Insecta</taxon>
        <taxon>Pterygota</taxon>
        <taxon>Neoptera</taxon>
        <taxon>Endopterygota</taxon>
        <taxon>Diptera</taxon>
        <taxon>Nematocera</taxon>
        <taxon>Culicoidea</taxon>
        <taxon>Culicidae</taxon>
        <taxon>Anophelinae</taxon>
        <taxon>Anopheles</taxon>
    </lineage>
</organism>
<dbReference type="EnsemblMetazoa" id="ADIR014998-RA">
    <property type="protein sequence ID" value="ADIR014998-PA"/>
    <property type="gene ID" value="ADIR014998"/>
</dbReference>
<proteinExistence type="predicted"/>
<reference evidence="1" key="2">
    <citation type="submission" date="2020-05" db="UniProtKB">
        <authorList>
            <consortium name="EnsemblMetazoa"/>
        </authorList>
    </citation>
    <scope>IDENTIFICATION</scope>
    <source>
        <strain evidence="1">WRAIR2</strain>
    </source>
</reference>
<accession>A0A182NYV9</accession>
<keyword evidence="2" id="KW-1185">Reference proteome</keyword>
<protein>
    <submittedName>
        <fullName evidence="1">Uncharacterized protein</fullName>
    </submittedName>
</protein>